<organism evidence="1 2">
    <name type="scientific">Fulvimarina endophytica</name>
    <dbReference type="NCBI Taxonomy" id="2293836"/>
    <lineage>
        <taxon>Bacteria</taxon>
        <taxon>Pseudomonadati</taxon>
        <taxon>Pseudomonadota</taxon>
        <taxon>Alphaproteobacteria</taxon>
        <taxon>Hyphomicrobiales</taxon>
        <taxon>Aurantimonadaceae</taxon>
        <taxon>Fulvimarina</taxon>
    </lineage>
</organism>
<comment type="caution">
    <text evidence="1">The sequence shown here is derived from an EMBL/GenBank/DDBJ whole genome shotgun (WGS) entry which is preliminary data.</text>
</comment>
<dbReference type="OrthoDB" id="9803141at2"/>
<sequence>MTAETLRTADASPESFAHVRDWIFDLDNTLYPRHTDLFSQIDQRMTTFVADLLSLPREDARIVQKDLYRRHGTTLRGLMNERQIDPDAFLAFVHDIDYSWLEPNAALGESIATLPGRKFIFTNGDRGHAERAARQLGVLDHFDDIFDIVASNLVPKPAAETYDLFVGRHGIDPSKAAMFEDLAKNLSVPKALSMTTVLVVPRNFETTLGEYWEHEGRDGEHIDYITDDLTTFLQSIQK</sequence>
<accession>A0A371XAV4</accession>
<dbReference type="SFLD" id="SFLDS00003">
    <property type="entry name" value="Haloacid_Dehalogenase"/>
    <property type="match status" value="1"/>
</dbReference>
<dbReference type="InterPro" id="IPR036412">
    <property type="entry name" value="HAD-like_sf"/>
</dbReference>
<dbReference type="CDD" id="cd02604">
    <property type="entry name" value="HAD_5NT"/>
    <property type="match status" value="1"/>
</dbReference>
<dbReference type="Pfam" id="PF00702">
    <property type="entry name" value="Hydrolase"/>
    <property type="match status" value="1"/>
</dbReference>
<reference evidence="1 2" key="1">
    <citation type="submission" date="2018-08" db="EMBL/GenBank/DDBJ databases">
        <title>Fulvimarina sp. 85, whole genome shotgun sequence.</title>
        <authorList>
            <person name="Tuo L."/>
        </authorList>
    </citation>
    <scope>NUCLEOTIDE SEQUENCE [LARGE SCALE GENOMIC DNA]</scope>
    <source>
        <strain evidence="1 2">85</strain>
    </source>
</reference>
<evidence type="ECO:0000313" key="1">
    <source>
        <dbReference type="EMBL" id="RFC66174.1"/>
    </source>
</evidence>
<dbReference type="PANTHER" id="PTHR12725:SF117">
    <property type="entry name" value="HALOACID DEHALOGENASE-LIKE HYDROLASE"/>
    <property type="match status" value="1"/>
</dbReference>
<dbReference type="InterPro" id="IPR023214">
    <property type="entry name" value="HAD_sf"/>
</dbReference>
<name>A0A371XAV4_9HYPH</name>
<gene>
    <name evidence="1" type="ORF">DYI37_01510</name>
</gene>
<dbReference type="AlphaFoldDB" id="A0A371XAV4"/>
<dbReference type="PANTHER" id="PTHR12725">
    <property type="entry name" value="HALOACID DEHALOGENASE-LIKE HYDROLASE"/>
    <property type="match status" value="1"/>
</dbReference>
<dbReference type="EMBL" id="QURL01000001">
    <property type="protein sequence ID" value="RFC66174.1"/>
    <property type="molecule type" value="Genomic_DNA"/>
</dbReference>
<dbReference type="Gene3D" id="3.40.50.1000">
    <property type="entry name" value="HAD superfamily/HAD-like"/>
    <property type="match status" value="1"/>
</dbReference>
<dbReference type="RefSeq" id="WP_116681423.1">
    <property type="nucleotide sequence ID" value="NZ_QURL01000001.1"/>
</dbReference>
<dbReference type="InterPro" id="IPR006439">
    <property type="entry name" value="HAD-SF_hydro_IA"/>
</dbReference>
<evidence type="ECO:0000313" key="2">
    <source>
        <dbReference type="Proteomes" id="UP000264310"/>
    </source>
</evidence>
<protein>
    <submittedName>
        <fullName evidence="1">Pyrimidine 5'-nucleotidase</fullName>
    </submittedName>
</protein>
<dbReference type="SFLD" id="SFLDG01132">
    <property type="entry name" value="C1.5.3:_5'-Nucleotidase_Like"/>
    <property type="match status" value="1"/>
</dbReference>
<proteinExistence type="predicted"/>
<dbReference type="Proteomes" id="UP000264310">
    <property type="component" value="Unassembled WGS sequence"/>
</dbReference>
<dbReference type="NCBIfam" id="TIGR01509">
    <property type="entry name" value="HAD-SF-IA-v3"/>
    <property type="match status" value="1"/>
</dbReference>
<dbReference type="Gene3D" id="1.10.150.450">
    <property type="match status" value="1"/>
</dbReference>
<dbReference type="NCBIfam" id="TIGR01993">
    <property type="entry name" value="Pyr-5-nucltdase"/>
    <property type="match status" value="1"/>
</dbReference>
<dbReference type="InterPro" id="IPR010237">
    <property type="entry name" value="Pyr-5-nucltdase"/>
</dbReference>
<keyword evidence="2" id="KW-1185">Reference proteome</keyword>
<dbReference type="SUPFAM" id="SSF56784">
    <property type="entry name" value="HAD-like"/>
    <property type="match status" value="1"/>
</dbReference>
<dbReference type="SFLD" id="SFLDG01129">
    <property type="entry name" value="C1.5:_HAD__Beta-PGM__Phosphata"/>
    <property type="match status" value="1"/>
</dbReference>